<feature type="region of interest" description="Disordered" evidence="3">
    <location>
        <begin position="417"/>
        <end position="470"/>
    </location>
</feature>
<dbReference type="SUPFAM" id="SSF55979">
    <property type="entry name" value="DNA clamp"/>
    <property type="match status" value="1"/>
</dbReference>
<reference evidence="4" key="1">
    <citation type="submission" date="2020-02" db="EMBL/GenBank/DDBJ databases">
        <authorList>
            <person name="Palmer J.M."/>
        </authorList>
    </citation>
    <scope>NUCLEOTIDE SEQUENCE</scope>
    <source>
        <strain evidence="4">EPUS1.4</strain>
        <tissue evidence="4">Thallus</tissue>
    </source>
</reference>
<dbReference type="OrthoDB" id="60092at2759"/>
<dbReference type="GO" id="GO:0030896">
    <property type="term" value="C:checkpoint clamp complex"/>
    <property type="evidence" value="ECO:0007669"/>
    <property type="project" value="UniProtKB-UniRule"/>
</dbReference>
<name>A0A8H7E5Q6_9EURO</name>
<comment type="caution">
    <text evidence="4">The sequence shown here is derived from an EMBL/GenBank/DDBJ whole genome shotgun (WGS) entry which is preliminary data.</text>
</comment>
<sequence>MPSLSFTVLPGGVGHLHDILTCLVKFDENISLEASSSSLRISCLNSSKSAHVCFTLHALSFFAKYKFQADRTFNTPSVDETWGCTLQNRALLSIFKKRNLDTKEKETALERCEFELQARADETKCRLVIRMICRHGVVKTYKLIYEPTNVLRASFDSANSPNHWTTSARTLRDIVEYFGVATDQLDWTFEKGKVNFTSYTERITDGRDIFKLPMHTSVAIERKDFNSFSVQEGLHVGIVVRDFRAIVSHADALGASLTAKYSRGNRPMQIAYEVDGILCEFTLMTRGPPANVSSAAVAIRPSTPARDLSVRPVQRPQAQNTDQRLIGRDPTPALSATIMPPPVANISVADTVGPPQLNQSMPANTKAQQTFPTGVPGAPSAILDQHSLFFPAGEDEHFWDEHDNDTAEQEDFITWDASGRGSLPSGAARRIRDSETATSLQGSGRRRREAPNAPGIAPTQRLSQLKGLFD</sequence>
<dbReference type="InterPro" id="IPR007268">
    <property type="entry name" value="Rad9/Ddc1"/>
</dbReference>
<dbReference type="Gene3D" id="3.70.10.10">
    <property type="match status" value="1"/>
</dbReference>
<dbReference type="Proteomes" id="UP000606974">
    <property type="component" value="Unassembled WGS sequence"/>
</dbReference>
<dbReference type="GO" id="GO:0071479">
    <property type="term" value="P:cellular response to ionizing radiation"/>
    <property type="evidence" value="ECO:0007669"/>
    <property type="project" value="TreeGrafter"/>
</dbReference>
<organism evidence="4 5">
    <name type="scientific">Endocarpon pusillum</name>
    <dbReference type="NCBI Taxonomy" id="364733"/>
    <lineage>
        <taxon>Eukaryota</taxon>
        <taxon>Fungi</taxon>
        <taxon>Dikarya</taxon>
        <taxon>Ascomycota</taxon>
        <taxon>Pezizomycotina</taxon>
        <taxon>Eurotiomycetes</taxon>
        <taxon>Chaetothyriomycetidae</taxon>
        <taxon>Verrucariales</taxon>
        <taxon>Verrucariaceae</taxon>
        <taxon>Endocarpon</taxon>
    </lineage>
</organism>
<dbReference type="PIRSF" id="PIRSF009303">
    <property type="entry name" value="Cell_cycle_RAD9"/>
    <property type="match status" value="1"/>
</dbReference>
<proteinExistence type="inferred from homology"/>
<dbReference type="EMBL" id="JAACFV010000044">
    <property type="protein sequence ID" value="KAF7509188.1"/>
    <property type="molecule type" value="Genomic_DNA"/>
</dbReference>
<dbReference type="Pfam" id="PF04139">
    <property type="entry name" value="Rad9"/>
    <property type="match status" value="1"/>
</dbReference>
<gene>
    <name evidence="4" type="ORF">GJ744_008248</name>
</gene>
<accession>A0A8H7E5Q6</accession>
<dbReference type="GO" id="GO:0031573">
    <property type="term" value="P:mitotic intra-S DNA damage checkpoint signaling"/>
    <property type="evidence" value="ECO:0007669"/>
    <property type="project" value="TreeGrafter"/>
</dbReference>
<dbReference type="InterPro" id="IPR026584">
    <property type="entry name" value="Rad9"/>
</dbReference>
<dbReference type="InterPro" id="IPR046938">
    <property type="entry name" value="DNA_clamp_sf"/>
</dbReference>
<dbReference type="PANTHER" id="PTHR15237:SF0">
    <property type="entry name" value="CELL CYCLE CHECKPOINT CONTROL PROTEIN"/>
    <property type="match status" value="1"/>
</dbReference>
<dbReference type="GO" id="GO:0006281">
    <property type="term" value="P:DNA repair"/>
    <property type="evidence" value="ECO:0007669"/>
    <property type="project" value="UniProtKB-UniRule"/>
</dbReference>
<keyword evidence="2" id="KW-0227">DNA damage</keyword>
<keyword evidence="5" id="KW-1185">Reference proteome</keyword>
<comment type="function">
    <text evidence="2">Acts in DNA repair and mutagenesis. Involved in promoting resistance to ionizing radiation and UV light, as well as regulating cell cycle progression after irradiation.</text>
</comment>
<evidence type="ECO:0000313" key="5">
    <source>
        <dbReference type="Proteomes" id="UP000606974"/>
    </source>
</evidence>
<dbReference type="AlphaFoldDB" id="A0A8H7E5Q6"/>
<feature type="region of interest" description="Disordered" evidence="3">
    <location>
        <begin position="303"/>
        <end position="327"/>
    </location>
</feature>
<evidence type="ECO:0000256" key="3">
    <source>
        <dbReference type="SAM" id="MobiDB-lite"/>
    </source>
</evidence>
<comment type="similarity">
    <text evidence="1 2">Belongs to the rad9 family.</text>
</comment>
<evidence type="ECO:0000256" key="2">
    <source>
        <dbReference type="PIRNR" id="PIRNR009303"/>
    </source>
</evidence>
<protein>
    <recommendedName>
        <fullName evidence="2">DNA repair protein rad9</fullName>
    </recommendedName>
</protein>
<dbReference type="GO" id="GO:0000076">
    <property type="term" value="P:DNA replication checkpoint signaling"/>
    <property type="evidence" value="ECO:0007669"/>
    <property type="project" value="TreeGrafter"/>
</dbReference>
<dbReference type="PANTHER" id="PTHR15237">
    <property type="entry name" value="DNA REPAIR PROTEIN RAD9"/>
    <property type="match status" value="1"/>
</dbReference>
<evidence type="ECO:0000256" key="1">
    <source>
        <dbReference type="ARBA" id="ARBA00008494"/>
    </source>
</evidence>
<evidence type="ECO:0000313" key="4">
    <source>
        <dbReference type="EMBL" id="KAF7509188.1"/>
    </source>
</evidence>